<comment type="caution">
    <text evidence="2">The sequence shown here is derived from an EMBL/GenBank/DDBJ whole genome shotgun (WGS) entry which is preliminary data.</text>
</comment>
<dbReference type="Pfam" id="PF19851">
    <property type="entry name" value="DUF6326"/>
    <property type="match status" value="1"/>
</dbReference>
<evidence type="ECO:0000256" key="1">
    <source>
        <dbReference type="SAM" id="Phobius"/>
    </source>
</evidence>
<evidence type="ECO:0000313" key="2">
    <source>
        <dbReference type="EMBL" id="GIJ58317.1"/>
    </source>
</evidence>
<name>A0A8J4E3T8_9ACTN</name>
<dbReference type="Proteomes" id="UP000612585">
    <property type="component" value="Unassembled WGS sequence"/>
</dbReference>
<dbReference type="EMBL" id="BOPG01000034">
    <property type="protein sequence ID" value="GIJ58317.1"/>
    <property type="molecule type" value="Genomic_DNA"/>
</dbReference>
<keyword evidence="1" id="KW-1133">Transmembrane helix</keyword>
<reference evidence="2" key="1">
    <citation type="submission" date="2021-01" db="EMBL/GenBank/DDBJ databases">
        <title>Whole genome shotgun sequence of Virgisporangium aurantiacum NBRC 16421.</title>
        <authorList>
            <person name="Komaki H."/>
            <person name="Tamura T."/>
        </authorList>
    </citation>
    <scope>NUCLEOTIDE SEQUENCE</scope>
    <source>
        <strain evidence="2">NBRC 16421</strain>
    </source>
</reference>
<gene>
    <name evidence="2" type="ORF">Vau01_058330</name>
</gene>
<feature type="transmembrane region" description="Helical" evidence="1">
    <location>
        <begin position="74"/>
        <end position="91"/>
    </location>
</feature>
<keyword evidence="1" id="KW-0812">Transmembrane</keyword>
<accession>A0A8J4E3T8</accession>
<proteinExistence type="predicted"/>
<dbReference type="RefSeq" id="WP_203998855.1">
    <property type="nucleotide sequence ID" value="NZ_BOPG01000034.1"/>
</dbReference>
<feature type="transmembrane region" description="Helical" evidence="1">
    <location>
        <begin position="42"/>
        <end position="62"/>
    </location>
</feature>
<dbReference type="InterPro" id="IPR046289">
    <property type="entry name" value="DUF6326"/>
</dbReference>
<keyword evidence="3" id="KW-1185">Reference proteome</keyword>
<organism evidence="2 3">
    <name type="scientific">Virgisporangium aurantiacum</name>
    <dbReference type="NCBI Taxonomy" id="175570"/>
    <lineage>
        <taxon>Bacteria</taxon>
        <taxon>Bacillati</taxon>
        <taxon>Actinomycetota</taxon>
        <taxon>Actinomycetes</taxon>
        <taxon>Micromonosporales</taxon>
        <taxon>Micromonosporaceae</taxon>
        <taxon>Virgisporangium</taxon>
    </lineage>
</organism>
<keyword evidence="1" id="KW-0472">Membrane</keyword>
<evidence type="ECO:0000313" key="3">
    <source>
        <dbReference type="Proteomes" id="UP000612585"/>
    </source>
</evidence>
<protein>
    <submittedName>
        <fullName evidence="2">Uncharacterized protein</fullName>
    </submittedName>
</protein>
<feature type="transmembrane region" description="Helical" evidence="1">
    <location>
        <begin position="12"/>
        <end position="30"/>
    </location>
</feature>
<feature type="transmembrane region" description="Helical" evidence="1">
    <location>
        <begin position="97"/>
        <end position="116"/>
    </location>
</feature>
<dbReference type="AlphaFoldDB" id="A0A8J4E3T8"/>
<sequence length="136" mass="15061">MNRDPRVTMSTLWIVVLINMIFADILNLITPGTLAEMMTLRIAPGLLLVFAVLLEIPIAMVFLSRVLPYRANRWANIVACGVTVPFTIGGGTANLHYAFFATAEVVCMVAIARYAWRWRNFSPATDESPAAARSYP</sequence>